<evidence type="ECO:0000313" key="1">
    <source>
        <dbReference type="EMBL" id="MDN4608474.1"/>
    </source>
</evidence>
<comment type="caution">
    <text evidence="1">The sequence shown here is derived from an EMBL/GenBank/DDBJ whole genome shotgun (WGS) entry which is preliminary data.</text>
</comment>
<sequence>MKKAMGKWEQSLLLRQDSLVAKHIPETVLYSENSLDDLLNRYQAVYVKHDTTGQGRAILKIHKNDGGKFYVNGFTIQGTPVQKYVSGMNEIQQLLHPFLKLNRLSGLYIIQEKIQSITEDGLPFVIRVHTQKLNSNWLIGGMYAAISTGTETESGIVNSHRGAQVIPISDVLAQTRFSDNQENIVKKIEEIAIAAAKVIHSALPCRDYGMDFGVDQNGTPILFEVNTTPSIRSFAKIENKEIWRRIMEIRKLQSE</sequence>
<reference evidence="1" key="1">
    <citation type="submission" date="2023-03" db="EMBL/GenBank/DDBJ databases">
        <title>MT1 and MT2 Draft Genomes of Novel Species.</title>
        <authorList>
            <person name="Venkateswaran K."/>
        </authorList>
    </citation>
    <scope>NUCLEOTIDE SEQUENCE</scope>
    <source>
        <strain evidence="1">F6_3S_P_2</strain>
    </source>
</reference>
<accession>A0ABT8JWD4</accession>
<dbReference type="RefSeq" id="WP_301244556.1">
    <property type="nucleotide sequence ID" value="NZ_JAROCC010000011.1"/>
</dbReference>
<dbReference type="InterPro" id="IPR026838">
    <property type="entry name" value="YheC/D"/>
</dbReference>
<dbReference type="Gene3D" id="3.30.470.20">
    <property type="entry name" value="ATP-grasp fold, B domain"/>
    <property type="match status" value="1"/>
</dbReference>
<proteinExistence type="predicted"/>
<protein>
    <submittedName>
        <fullName evidence="1">YheC/YheD family protein</fullName>
    </submittedName>
</protein>
<dbReference type="Proteomes" id="UP001175097">
    <property type="component" value="Unassembled WGS sequence"/>
</dbReference>
<organism evidence="1 2">
    <name type="scientific">Sporosarcina highlanderae</name>
    <dbReference type="NCBI Taxonomy" id="3035916"/>
    <lineage>
        <taxon>Bacteria</taxon>
        <taxon>Bacillati</taxon>
        <taxon>Bacillota</taxon>
        <taxon>Bacilli</taxon>
        <taxon>Bacillales</taxon>
        <taxon>Caryophanaceae</taxon>
        <taxon>Sporosarcina</taxon>
    </lineage>
</organism>
<evidence type="ECO:0000313" key="2">
    <source>
        <dbReference type="Proteomes" id="UP001175097"/>
    </source>
</evidence>
<dbReference type="EMBL" id="JAROCC010000011">
    <property type="protein sequence ID" value="MDN4608474.1"/>
    <property type="molecule type" value="Genomic_DNA"/>
</dbReference>
<gene>
    <name evidence="1" type="ORF">P5G49_13435</name>
</gene>
<dbReference type="SUPFAM" id="SSF56059">
    <property type="entry name" value="Glutathione synthetase ATP-binding domain-like"/>
    <property type="match status" value="1"/>
</dbReference>
<keyword evidence="2" id="KW-1185">Reference proteome</keyword>
<name>A0ABT8JWD4_9BACL</name>
<dbReference type="Pfam" id="PF14398">
    <property type="entry name" value="ATPgrasp_YheCD"/>
    <property type="match status" value="1"/>
</dbReference>